<comment type="caution">
    <text evidence="1">The sequence shown here is derived from an EMBL/GenBank/DDBJ whole genome shotgun (WGS) entry which is preliminary data.</text>
</comment>
<evidence type="ECO:0000313" key="2">
    <source>
        <dbReference type="Proteomes" id="UP000805841"/>
    </source>
</evidence>
<gene>
    <name evidence="1" type="ORF">HAQ05_27085</name>
</gene>
<reference evidence="1 2" key="1">
    <citation type="journal article" date="2020" name="Insects">
        <title>Bacteria Belonging to Pseudomonas typographi sp. nov. from the Bark Beetle Ips typographus Have Genomic Potential to Aid in the Host Ecology.</title>
        <authorList>
            <person name="Peral-Aranega E."/>
            <person name="Saati-Santamaria Z."/>
            <person name="Kolarik M."/>
            <person name="Rivas R."/>
            <person name="Garcia-Fraile P."/>
        </authorList>
    </citation>
    <scope>NUCLEOTIDE SEQUENCE [LARGE SCALE GENOMIC DNA]</scope>
    <source>
        <strain evidence="1 2">CA3A</strain>
    </source>
</reference>
<dbReference type="Proteomes" id="UP000805841">
    <property type="component" value="Unassembled WGS sequence"/>
</dbReference>
<accession>A0ABR7Z9X6</accession>
<dbReference type="InterPro" id="IPR008822">
    <property type="entry name" value="Endonuclease_RusA-like"/>
</dbReference>
<evidence type="ECO:0000313" key="1">
    <source>
        <dbReference type="EMBL" id="MBD1602350.1"/>
    </source>
</evidence>
<dbReference type="EMBL" id="JAAOCA010000066">
    <property type="protein sequence ID" value="MBD1602350.1"/>
    <property type="molecule type" value="Genomic_DNA"/>
</dbReference>
<organism evidence="1 2">
    <name type="scientific">Pseudomonas typographi</name>
    <dbReference type="NCBI Taxonomy" id="2715964"/>
    <lineage>
        <taxon>Bacteria</taxon>
        <taxon>Pseudomonadati</taxon>
        <taxon>Pseudomonadota</taxon>
        <taxon>Gammaproteobacteria</taxon>
        <taxon>Pseudomonadales</taxon>
        <taxon>Pseudomonadaceae</taxon>
        <taxon>Pseudomonas</taxon>
    </lineage>
</organism>
<dbReference type="SUPFAM" id="SSF103084">
    <property type="entry name" value="Holliday junction resolvase RusA"/>
    <property type="match status" value="1"/>
</dbReference>
<keyword evidence="2" id="KW-1185">Reference proteome</keyword>
<dbReference type="Pfam" id="PF05866">
    <property type="entry name" value="RusA"/>
    <property type="match status" value="1"/>
</dbReference>
<sequence>MTMLELPWPPAACSPNKRVHWSKKARAARKYRADCHLLALQAKIAAPAGELLVVMEFVPPDARRRDLDNLLSSCKALLDGIADALKVDDRNFIPQLRMSKETTKGGAVRVRIQAVEGEAA</sequence>
<dbReference type="Gene3D" id="3.30.1330.70">
    <property type="entry name" value="Holliday junction resolvase RusA"/>
    <property type="match status" value="1"/>
</dbReference>
<dbReference type="RefSeq" id="WP_190427232.1">
    <property type="nucleotide sequence ID" value="NZ_JAAOCA010000066.1"/>
</dbReference>
<proteinExistence type="predicted"/>
<name>A0ABR7Z9X6_9PSED</name>
<protein>
    <submittedName>
        <fullName evidence="1">RusA family crossover junction endodeoxyribonuclease</fullName>
    </submittedName>
</protein>
<dbReference type="InterPro" id="IPR036614">
    <property type="entry name" value="RusA-like_sf"/>
</dbReference>